<evidence type="ECO:0000313" key="2">
    <source>
        <dbReference type="Proteomes" id="UP001233999"/>
    </source>
</evidence>
<dbReference type="EMBL" id="JASPKZ010003867">
    <property type="protein sequence ID" value="KAJ9591484.1"/>
    <property type="molecule type" value="Genomic_DNA"/>
</dbReference>
<gene>
    <name evidence="1" type="ORF">L9F63_001970</name>
</gene>
<organism evidence="1 2">
    <name type="scientific">Diploptera punctata</name>
    <name type="common">Pacific beetle cockroach</name>
    <dbReference type="NCBI Taxonomy" id="6984"/>
    <lineage>
        <taxon>Eukaryota</taxon>
        <taxon>Metazoa</taxon>
        <taxon>Ecdysozoa</taxon>
        <taxon>Arthropoda</taxon>
        <taxon>Hexapoda</taxon>
        <taxon>Insecta</taxon>
        <taxon>Pterygota</taxon>
        <taxon>Neoptera</taxon>
        <taxon>Polyneoptera</taxon>
        <taxon>Dictyoptera</taxon>
        <taxon>Blattodea</taxon>
        <taxon>Blaberoidea</taxon>
        <taxon>Blaberidae</taxon>
        <taxon>Diplopterinae</taxon>
        <taxon>Diploptera</taxon>
    </lineage>
</organism>
<evidence type="ECO:0000313" key="1">
    <source>
        <dbReference type="EMBL" id="KAJ9591484.1"/>
    </source>
</evidence>
<feature type="non-terminal residue" evidence="1">
    <location>
        <position position="1"/>
    </location>
</feature>
<feature type="non-terminal residue" evidence="1">
    <location>
        <position position="141"/>
    </location>
</feature>
<reference evidence="1" key="1">
    <citation type="journal article" date="2023" name="IScience">
        <title>Live-bearing cockroach genome reveals convergent evolutionary mechanisms linked to viviparity in insects and beyond.</title>
        <authorList>
            <person name="Fouks B."/>
            <person name="Harrison M.C."/>
            <person name="Mikhailova A.A."/>
            <person name="Marchal E."/>
            <person name="English S."/>
            <person name="Carruthers M."/>
            <person name="Jennings E.C."/>
            <person name="Chiamaka E.L."/>
            <person name="Frigard R.A."/>
            <person name="Pippel M."/>
            <person name="Attardo G.M."/>
            <person name="Benoit J.B."/>
            <person name="Bornberg-Bauer E."/>
            <person name="Tobe S.S."/>
        </authorList>
    </citation>
    <scope>NUCLEOTIDE SEQUENCE</scope>
    <source>
        <strain evidence="1">Stay&amp;Tobe</strain>
    </source>
</reference>
<name>A0AAD8A2U4_DIPPU</name>
<accession>A0AAD8A2U4</accession>
<dbReference type="Proteomes" id="UP001233999">
    <property type="component" value="Unassembled WGS sequence"/>
</dbReference>
<keyword evidence="2" id="KW-1185">Reference proteome</keyword>
<comment type="caution">
    <text evidence="1">The sequence shown here is derived from an EMBL/GenBank/DDBJ whole genome shotgun (WGS) entry which is preliminary data.</text>
</comment>
<protein>
    <submittedName>
        <fullName evidence="1">Uncharacterized protein</fullName>
    </submittedName>
</protein>
<sequence length="141" mass="15903">TPIESANNSYLTCWVGRKEVQHVLNNFLVVFGPYISQKISTHCLESHPCCFLLLSSSTSSNFLSCITSRISRLPHSHEKQQNLVTPPCIPPYDFKISTHFPFIFCTGSFKESSRFLSCTTALLCARVINVSISLFCFNNYP</sequence>
<proteinExistence type="predicted"/>
<reference evidence="1" key="2">
    <citation type="submission" date="2023-05" db="EMBL/GenBank/DDBJ databases">
        <authorList>
            <person name="Fouks B."/>
        </authorList>
    </citation>
    <scope>NUCLEOTIDE SEQUENCE</scope>
    <source>
        <strain evidence="1">Stay&amp;Tobe</strain>
        <tissue evidence="1">Testes</tissue>
    </source>
</reference>
<dbReference type="AlphaFoldDB" id="A0AAD8A2U4"/>